<protein>
    <submittedName>
        <fullName evidence="1">Uncharacterized protein</fullName>
    </submittedName>
</protein>
<evidence type="ECO:0000313" key="1">
    <source>
        <dbReference type="EMBL" id="PDQ35501.1"/>
    </source>
</evidence>
<accession>A0A2A6FSD0</accession>
<organism evidence="1 2">
    <name type="scientific">Candidatus Lumbricidiphila eiseniae</name>
    <dbReference type="NCBI Taxonomy" id="1969409"/>
    <lineage>
        <taxon>Bacteria</taxon>
        <taxon>Bacillati</taxon>
        <taxon>Actinomycetota</taxon>
        <taxon>Actinomycetes</taxon>
        <taxon>Micrococcales</taxon>
        <taxon>Microbacteriaceae</taxon>
        <taxon>Candidatus Lumbricidiphila</taxon>
    </lineage>
</organism>
<dbReference type="AlphaFoldDB" id="A0A2A6FSD0"/>
<comment type="caution">
    <text evidence="1">The sequence shown here is derived from an EMBL/GenBank/DDBJ whole genome shotgun (WGS) entry which is preliminary data.</text>
</comment>
<name>A0A2A6FSD0_9MICO</name>
<reference evidence="2" key="1">
    <citation type="submission" date="2017-03" db="EMBL/GenBank/DDBJ databases">
        <authorList>
            <person name="Lund M.B."/>
        </authorList>
    </citation>
    <scope>NUCLEOTIDE SEQUENCE [LARGE SCALE GENOMIC DNA]</scope>
</reference>
<sequence>MNNISQIVLIYKNDDDDTFEQPLSDLQTAGTLTDPETGDDLELIGWKFAADCLYLQRTATQLSAERLDQMLAAWDTYDGDVSGFYEAWLAHINKGKELPIWAV</sequence>
<dbReference type="Proteomes" id="UP000219994">
    <property type="component" value="Unassembled WGS sequence"/>
</dbReference>
<proteinExistence type="predicted"/>
<evidence type="ECO:0000313" key="2">
    <source>
        <dbReference type="Proteomes" id="UP000219994"/>
    </source>
</evidence>
<gene>
    <name evidence="1" type="ORF">B5766_05395</name>
</gene>
<dbReference type="EMBL" id="NAEP01000032">
    <property type="protein sequence ID" value="PDQ35501.1"/>
    <property type="molecule type" value="Genomic_DNA"/>
</dbReference>